<evidence type="ECO:0000313" key="1">
    <source>
        <dbReference type="EMBL" id="KKA18984.1"/>
    </source>
</evidence>
<dbReference type="AlphaFoldDB" id="A0A0F4YL77"/>
<dbReference type="InterPro" id="IPR011009">
    <property type="entry name" value="Kinase-like_dom_sf"/>
</dbReference>
<evidence type="ECO:0008006" key="3">
    <source>
        <dbReference type="Google" id="ProtNLM"/>
    </source>
</evidence>
<evidence type="ECO:0000313" key="2">
    <source>
        <dbReference type="Proteomes" id="UP000053958"/>
    </source>
</evidence>
<protein>
    <recommendedName>
        <fullName evidence="3">Protein kinase domain-containing protein</fullName>
    </recommendedName>
</protein>
<dbReference type="GeneID" id="25319346"/>
<accession>A0A0F4YL77</accession>
<sequence length="389" mass="43833">MAQAAQRPSALTFPALPPAPPAYTLDYHVYGHNIFVLATMCYGKRFILYVAGVDLRELSDIWLNFMKNLMNTRAAVEEGRNMSHATLLDMWLLSNAKATMQGMASTAPWSRILTMEDWLNVDTVLLQMRISRGEMSLVPSTPSAGFFRARMPRLVLPFSDFLARSGVMLVHPSLIFLPPHDLSDRPPRLTKVFVCGLPRYFKPVPAKHGSEGMMRELEILLHIQRASASNMFRVPIVHEAVRAGEDDGQIYGLLLTYFPRSRTLARVRLQERPMALRLHWATQLREMVLKLHTAGIIWGSPQPESVLVDETNNLWIIEFGRTHAPRWVDRSKEGTYEGDLQGVAQMCNWLSGVLNDNTPHTDAADAGAQILATDYEIMTWKNQLAASGH</sequence>
<dbReference type="OrthoDB" id="4062651at2759"/>
<dbReference type="RefSeq" id="XP_013325596.1">
    <property type="nucleotide sequence ID" value="XM_013470142.1"/>
</dbReference>
<proteinExistence type="predicted"/>
<organism evidence="1 2">
    <name type="scientific">Rasamsonia emersonii (strain ATCC 16479 / CBS 393.64 / IMI 116815)</name>
    <dbReference type="NCBI Taxonomy" id="1408163"/>
    <lineage>
        <taxon>Eukaryota</taxon>
        <taxon>Fungi</taxon>
        <taxon>Dikarya</taxon>
        <taxon>Ascomycota</taxon>
        <taxon>Pezizomycotina</taxon>
        <taxon>Eurotiomycetes</taxon>
        <taxon>Eurotiomycetidae</taxon>
        <taxon>Eurotiales</taxon>
        <taxon>Trichocomaceae</taxon>
        <taxon>Rasamsonia</taxon>
    </lineage>
</organism>
<dbReference type="STRING" id="1408163.A0A0F4YL77"/>
<dbReference type="Proteomes" id="UP000053958">
    <property type="component" value="Unassembled WGS sequence"/>
</dbReference>
<dbReference type="SUPFAM" id="SSF56112">
    <property type="entry name" value="Protein kinase-like (PK-like)"/>
    <property type="match status" value="1"/>
</dbReference>
<comment type="caution">
    <text evidence="1">The sequence shown here is derived from an EMBL/GenBank/DDBJ whole genome shotgun (WGS) entry which is preliminary data.</text>
</comment>
<keyword evidence="2" id="KW-1185">Reference proteome</keyword>
<gene>
    <name evidence="1" type="ORF">T310_7070</name>
</gene>
<reference evidence="1 2" key="1">
    <citation type="submission" date="2015-04" db="EMBL/GenBank/DDBJ databases">
        <authorList>
            <person name="Heijne W.H."/>
            <person name="Fedorova N.D."/>
            <person name="Nierman W.C."/>
            <person name="Vollebregt A.W."/>
            <person name="Zhao Z."/>
            <person name="Wu L."/>
            <person name="Kumar M."/>
            <person name="Stam H."/>
            <person name="van den Berg M.A."/>
            <person name="Pel H.J."/>
        </authorList>
    </citation>
    <scope>NUCLEOTIDE SEQUENCE [LARGE SCALE GENOMIC DNA]</scope>
    <source>
        <strain evidence="1 2">CBS 393.64</strain>
    </source>
</reference>
<dbReference type="EMBL" id="LASV01000397">
    <property type="protein sequence ID" value="KKA18984.1"/>
    <property type="molecule type" value="Genomic_DNA"/>
</dbReference>
<name>A0A0F4YL77_RASE3</name>